<proteinExistence type="predicted"/>
<dbReference type="GO" id="GO:0009279">
    <property type="term" value="C:cell outer membrane"/>
    <property type="evidence" value="ECO:0007669"/>
    <property type="project" value="TreeGrafter"/>
</dbReference>
<dbReference type="AlphaFoldDB" id="A0A372NW70"/>
<dbReference type="GO" id="GO:1990351">
    <property type="term" value="C:transporter complex"/>
    <property type="evidence" value="ECO:0007669"/>
    <property type="project" value="TreeGrafter"/>
</dbReference>
<dbReference type="InterPro" id="IPR045659">
    <property type="entry name" value="LptD_2"/>
</dbReference>
<feature type="domain" description="LPS-assembly protein LptD central" evidence="2">
    <location>
        <begin position="233"/>
        <end position="714"/>
    </location>
</feature>
<dbReference type="PANTHER" id="PTHR30189:SF1">
    <property type="entry name" value="LPS-ASSEMBLY PROTEIN LPTD"/>
    <property type="match status" value="1"/>
</dbReference>
<reference evidence="3 4" key="1">
    <citation type="submission" date="2018-08" db="EMBL/GenBank/DDBJ databases">
        <title>Mucilaginibacter sp. MYSH2.</title>
        <authorList>
            <person name="Seo T."/>
        </authorList>
    </citation>
    <scope>NUCLEOTIDE SEQUENCE [LARGE SCALE GENOMIC DNA]</scope>
    <source>
        <strain evidence="3 4">MYSH2</strain>
    </source>
</reference>
<feature type="compositionally biased region" description="Polar residues" evidence="1">
    <location>
        <begin position="765"/>
        <end position="777"/>
    </location>
</feature>
<evidence type="ECO:0000313" key="3">
    <source>
        <dbReference type="EMBL" id="RFZ94356.1"/>
    </source>
</evidence>
<feature type="region of interest" description="Disordered" evidence="1">
    <location>
        <begin position="49"/>
        <end position="80"/>
    </location>
</feature>
<dbReference type="OrthoDB" id="9802320at2"/>
<feature type="compositionally biased region" description="Polar residues" evidence="1">
    <location>
        <begin position="68"/>
        <end position="78"/>
    </location>
</feature>
<dbReference type="Proteomes" id="UP000264217">
    <property type="component" value="Unassembled WGS sequence"/>
</dbReference>
<feature type="region of interest" description="Disordered" evidence="1">
    <location>
        <begin position="758"/>
        <end position="777"/>
    </location>
</feature>
<evidence type="ECO:0000256" key="1">
    <source>
        <dbReference type="SAM" id="MobiDB-lite"/>
    </source>
</evidence>
<organism evidence="3 4">
    <name type="scientific">Mucilaginibacter conchicola</name>
    <dbReference type="NCBI Taxonomy" id="2303333"/>
    <lineage>
        <taxon>Bacteria</taxon>
        <taxon>Pseudomonadati</taxon>
        <taxon>Bacteroidota</taxon>
        <taxon>Sphingobacteriia</taxon>
        <taxon>Sphingobacteriales</taxon>
        <taxon>Sphingobacteriaceae</taxon>
        <taxon>Mucilaginibacter</taxon>
    </lineage>
</organism>
<accession>A0A372NW70</accession>
<protein>
    <submittedName>
        <fullName evidence="3">LPS-assembly protein LptD</fullName>
    </submittedName>
</protein>
<evidence type="ECO:0000313" key="4">
    <source>
        <dbReference type="Proteomes" id="UP000264217"/>
    </source>
</evidence>
<dbReference type="Pfam" id="PF19838">
    <property type="entry name" value="LptD_2"/>
    <property type="match status" value="1"/>
</dbReference>
<dbReference type="PANTHER" id="PTHR30189">
    <property type="entry name" value="LPS-ASSEMBLY PROTEIN"/>
    <property type="match status" value="1"/>
</dbReference>
<keyword evidence="4" id="KW-1185">Reference proteome</keyword>
<evidence type="ECO:0000259" key="2">
    <source>
        <dbReference type="Pfam" id="PF19838"/>
    </source>
</evidence>
<comment type="caution">
    <text evidence="3">The sequence shown here is derived from an EMBL/GenBank/DDBJ whole genome shotgun (WGS) entry which is preliminary data.</text>
</comment>
<gene>
    <name evidence="3" type="ORF">D0C36_02020</name>
</gene>
<dbReference type="InterPro" id="IPR050218">
    <property type="entry name" value="LptD"/>
</dbReference>
<name>A0A372NW70_9SPHI</name>
<sequence>MKLVRLFFLLALVLIVNIMASAKHGYHSVTVRDTIIKLDSIRDRRLLKLDKKDKSNRNKNNPAPKAGQLTTKQDTTPSAGGLKSIVKSVAEDSTFVDNEHKITHLYGKARVTYEDFELDADYIRVNEKTHLIFARGSIDPKSKRYIGRPLSKSKEEKPIASDSLIFDYKTKKVKIWNPASEQDGNFISGGQAKRLNEDEVAYRNVIFSTCNLPYPDTHFGIVITKGIGQKKRIISGPAYLEIAGVPLPIGLPFGFFPKPDSRTSGVILPSFGEDQKLGFFLRNIGYYMAINDNIDVTTMATIYSRGSYEINTNARYLKRYKYGGSLTLAYGSHNYGLPGDPAAKDFNITWTHSQDPNANPGTTFSASVNAGTSTFYSNSVNQSNFNLQSLTQNSLRSSINYGKTWANSPFNLNISLGHSQDLAQKTVNLELPTLSFNMATLSPFKNPESINPKWYEKITVGYSLQATNRLNNIPESELFKSTTLSKRLQNGMQHTIPVAFNTTLAKFFQFNTGVNYTERWYLQSTRIRYDRGTTAGQVTQVRDTIPGFNRAYDYMINAGFSTKLYGVLQFKKGGNLKAIRHISTPSIGFSYRPDFGDPSYGFYRTAVSSATVPYPYYATRYSIFDGLPYGGPSSGKQAGINFSLDNTIEAKVKAKSTDTSGVDRKIPILQGLTFSTFYNFAADSLKLQPIAFNGHTSIFNQKVNLSFNGSLDPYVTVVRDSITSAQIFRYKRQINRYTWQDGKFPTLTNFSVSMSSSLNSSSFSPKKTQLPPGTSLQTMSPDQAQRLALMNGDPSAYIDFNVPWNLSLNYSFAYFNGYTNKGVTSNTLMISGDVSLTQKWKIQYNTTYDLKAMKLSDATSFAIYRDLHCWDLSINWLPFGFYKSYNVTLKVKSTILQDLKLSKRSDYTNNPGFN</sequence>
<dbReference type="EMBL" id="QWDC01000001">
    <property type="protein sequence ID" value="RFZ94356.1"/>
    <property type="molecule type" value="Genomic_DNA"/>
</dbReference>